<name>X6P1D1_RETFI</name>
<proteinExistence type="predicted"/>
<dbReference type="AlphaFoldDB" id="X6P1D1"/>
<comment type="caution">
    <text evidence="1">The sequence shown here is derived from an EMBL/GenBank/DDBJ whole genome shotgun (WGS) entry which is preliminary data.</text>
</comment>
<evidence type="ECO:0000313" key="2">
    <source>
        <dbReference type="Proteomes" id="UP000023152"/>
    </source>
</evidence>
<gene>
    <name evidence="1" type="ORF">RFI_05061</name>
</gene>
<reference evidence="1 2" key="1">
    <citation type="journal article" date="2013" name="Curr. Biol.">
        <title>The Genome of the Foraminiferan Reticulomyxa filosa.</title>
        <authorList>
            <person name="Glockner G."/>
            <person name="Hulsmann N."/>
            <person name="Schleicher M."/>
            <person name="Noegel A.A."/>
            <person name="Eichinger L."/>
            <person name="Gallinger C."/>
            <person name="Pawlowski J."/>
            <person name="Sierra R."/>
            <person name="Euteneuer U."/>
            <person name="Pillet L."/>
            <person name="Moustafa A."/>
            <person name="Platzer M."/>
            <person name="Groth M."/>
            <person name="Szafranski K."/>
            <person name="Schliwa M."/>
        </authorList>
    </citation>
    <scope>NUCLEOTIDE SEQUENCE [LARGE SCALE GENOMIC DNA]</scope>
</reference>
<organism evidence="1 2">
    <name type="scientific">Reticulomyxa filosa</name>
    <dbReference type="NCBI Taxonomy" id="46433"/>
    <lineage>
        <taxon>Eukaryota</taxon>
        <taxon>Sar</taxon>
        <taxon>Rhizaria</taxon>
        <taxon>Retaria</taxon>
        <taxon>Foraminifera</taxon>
        <taxon>Monothalamids</taxon>
        <taxon>Reticulomyxidae</taxon>
        <taxon>Reticulomyxa</taxon>
    </lineage>
</organism>
<keyword evidence="2" id="KW-1185">Reference proteome</keyword>
<dbReference type="Proteomes" id="UP000023152">
    <property type="component" value="Unassembled WGS sequence"/>
</dbReference>
<dbReference type="EMBL" id="ASPP01004516">
    <property type="protein sequence ID" value="ETO32056.1"/>
    <property type="molecule type" value="Genomic_DNA"/>
</dbReference>
<accession>X6P1D1</accession>
<sequence>MVRELISNDDEKPSTEKLQRLVFLIGADPENYKETYVMLMKHVTDYKNLHYTEKVEIKNYNNLKKYKYISNGRDCDENGYMGNIFYSNQIQINYLKLKNINKLKKINFATVRQIALGIVQMLENEEELVAARYQAQGLVFFYFCDCDIFNIYVYICHVFFQKKYFKTNENGHRILNIICCEYKLHKLKKDEKEHSNKLSDESKSINMFVYKKQNFLLKNTYDIKKMKIKINRKKENILPKKGNCKKRKRNKQLYIKKNLTKKEK</sequence>
<protein>
    <submittedName>
        <fullName evidence="1">Uncharacterized protein</fullName>
    </submittedName>
</protein>
<evidence type="ECO:0000313" key="1">
    <source>
        <dbReference type="EMBL" id="ETO32056.1"/>
    </source>
</evidence>